<dbReference type="AlphaFoldDB" id="A0A072UMM1"/>
<evidence type="ECO:0000313" key="2">
    <source>
        <dbReference type="EnsemblPlants" id="KEH30308"/>
    </source>
</evidence>
<dbReference type="InterPro" id="IPR044974">
    <property type="entry name" value="Disease_R_plants"/>
</dbReference>
<dbReference type="PANTHER" id="PTHR23155">
    <property type="entry name" value="DISEASE RESISTANCE PROTEIN RP"/>
    <property type="match status" value="1"/>
</dbReference>
<gene>
    <name evidence="1" type="ordered locus">MTR_4g067020</name>
</gene>
<reference evidence="1 3" key="2">
    <citation type="journal article" date="2014" name="BMC Genomics">
        <title>An improved genome release (version Mt4.0) for the model legume Medicago truncatula.</title>
        <authorList>
            <person name="Tang H."/>
            <person name="Krishnakumar V."/>
            <person name="Bidwell S."/>
            <person name="Rosen B."/>
            <person name="Chan A."/>
            <person name="Zhou S."/>
            <person name="Gentzbittel L."/>
            <person name="Childs K.L."/>
            <person name="Yandell M."/>
            <person name="Gundlach H."/>
            <person name="Mayer K.F."/>
            <person name="Schwartz D.C."/>
            <person name="Town C.D."/>
        </authorList>
    </citation>
    <scope>GENOME REANNOTATION</scope>
    <source>
        <strain evidence="1">A17</strain>
        <strain evidence="2 3">cv. Jemalong A17</strain>
    </source>
</reference>
<organism evidence="1 3">
    <name type="scientific">Medicago truncatula</name>
    <name type="common">Barrel medic</name>
    <name type="synonym">Medicago tribuloides</name>
    <dbReference type="NCBI Taxonomy" id="3880"/>
    <lineage>
        <taxon>Eukaryota</taxon>
        <taxon>Viridiplantae</taxon>
        <taxon>Streptophyta</taxon>
        <taxon>Embryophyta</taxon>
        <taxon>Tracheophyta</taxon>
        <taxon>Spermatophyta</taxon>
        <taxon>Magnoliopsida</taxon>
        <taxon>eudicotyledons</taxon>
        <taxon>Gunneridae</taxon>
        <taxon>Pentapetalae</taxon>
        <taxon>rosids</taxon>
        <taxon>fabids</taxon>
        <taxon>Fabales</taxon>
        <taxon>Fabaceae</taxon>
        <taxon>Papilionoideae</taxon>
        <taxon>50 kb inversion clade</taxon>
        <taxon>NPAAA clade</taxon>
        <taxon>Hologalegina</taxon>
        <taxon>IRL clade</taxon>
        <taxon>Trifolieae</taxon>
        <taxon>Medicago</taxon>
    </lineage>
</organism>
<dbReference type="STRING" id="3880.A0A072UMM1"/>
<sequence length="237" mass="26350">MKIEKTKVSQSPNKQGIVATAYEKLKESDCWSVFERHAFHGRNASEYPNLASIGKKIIVEKCGALPLAVKTTGNLLRRKFSQHEWVKILETNMWCLPALRLSYHNLPSNLKRCFSYCSIFPKAKSVSGEFYLRIKGDWVQGLTLGGLWTGMDRPFHLTVQVKPTSSTHLQSSQPAHHVLSQHWFDCSSQVSQLSTSLVSTGLNCSSHASQLISPSLNIGLIVQVKSASSARLQLALV</sequence>
<keyword evidence="3" id="KW-1185">Reference proteome</keyword>
<dbReference type="EnsemblPlants" id="KEH30308">
    <property type="protein sequence ID" value="KEH30308"/>
    <property type="gene ID" value="MTR_4g067020"/>
</dbReference>
<reference evidence="2" key="3">
    <citation type="submission" date="2015-04" db="UniProtKB">
        <authorList>
            <consortium name="EnsemblPlants"/>
        </authorList>
    </citation>
    <scope>IDENTIFICATION</scope>
    <source>
        <strain evidence="2">cv. Jemalong A17</strain>
    </source>
</reference>
<proteinExistence type="predicted"/>
<protein>
    <submittedName>
        <fullName evidence="1">NB-ARC domain disease resistance protein</fullName>
    </submittedName>
</protein>
<dbReference type="InterPro" id="IPR042197">
    <property type="entry name" value="Apaf_helical"/>
</dbReference>
<reference evidence="1 3" key="1">
    <citation type="journal article" date="2011" name="Nature">
        <title>The Medicago genome provides insight into the evolution of rhizobial symbioses.</title>
        <authorList>
            <person name="Young N.D."/>
            <person name="Debelle F."/>
            <person name="Oldroyd G.E."/>
            <person name="Geurts R."/>
            <person name="Cannon S.B."/>
            <person name="Udvardi M.K."/>
            <person name="Benedito V.A."/>
            <person name="Mayer K.F."/>
            <person name="Gouzy J."/>
            <person name="Schoof H."/>
            <person name="Van de Peer Y."/>
            <person name="Proost S."/>
            <person name="Cook D.R."/>
            <person name="Meyers B.C."/>
            <person name="Spannagl M."/>
            <person name="Cheung F."/>
            <person name="De Mita S."/>
            <person name="Krishnakumar V."/>
            <person name="Gundlach H."/>
            <person name="Zhou S."/>
            <person name="Mudge J."/>
            <person name="Bharti A.K."/>
            <person name="Murray J.D."/>
            <person name="Naoumkina M.A."/>
            <person name="Rosen B."/>
            <person name="Silverstein K.A."/>
            <person name="Tang H."/>
            <person name="Rombauts S."/>
            <person name="Zhao P.X."/>
            <person name="Zhou P."/>
            <person name="Barbe V."/>
            <person name="Bardou P."/>
            <person name="Bechner M."/>
            <person name="Bellec A."/>
            <person name="Berger A."/>
            <person name="Berges H."/>
            <person name="Bidwell S."/>
            <person name="Bisseling T."/>
            <person name="Choisne N."/>
            <person name="Couloux A."/>
            <person name="Denny R."/>
            <person name="Deshpande S."/>
            <person name="Dai X."/>
            <person name="Doyle J.J."/>
            <person name="Dudez A.M."/>
            <person name="Farmer A.D."/>
            <person name="Fouteau S."/>
            <person name="Franken C."/>
            <person name="Gibelin C."/>
            <person name="Gish J."/>
            <person name="Goldstein S."/>
            <person name="Gonzalez A.J."/>
            <person name="Green P.J."/>
            <person name="Hallab A."/>
            <person name="Hartog M."/>
            <person name="Hua A."/>
            <person name="Humphray S.J."/>
            <person name="Jeong D.H."/>
            <person name="Jing Y."/>
            <person name="Jocker A."/>
            <person name="Kenton S.M."/>
            <person name="Kim D.J."/>
            <person name="Klee K."/>
            <person name="Lai H."/>
            <person name="Lang C."/>
            <person name="Lin S."/>
            <person name="Macmil S.L."/>
            <person name="Magdelenat G."/>
            <person name="Matthews L."/>
            <person name="McCorrison J."/>
            <person name="Monaghan E.L."/>
            <person name="Mun J.H."/>
            <person name="Najar F.Z."/>
            <person name="Nicholson C."/>
            <person name="Noirot C."/>
            <person name="O'Bleness M."/>
            <person name="Paule C.R."/>
            <person name="Poulain J."/>
            <person name="Prion F."/>
            <person name="Qin B."/>
            <person name="Qu C."/>
            <person name="Retzel E.F."/>
            <person name="Riddle C."/>
            <person name="Sallet E."/>
            <person name="Samain S."/>
            <person name="Samson N."/>
            <person name="Sanders I."/>
            <person name="Saurat O."/>
            <person name="Scarpelli C."/>
            <person name="Schiex T."/>
            <person name="Segurens B."/>
            <person name="Severin A.J."/>
            <person name="Sherrier D.J."/>
            <person name="Shi R."/>
            <person name="Sims S."/>
            <person name="Singer S.R."/>
            <person name="Sinharoy S."/>
            <person name="Sterck L."/>
            <person name="Viollet A."/>
            <person name="Wang B.B."/>
            <person name="Wang K."/>
            <person name="Wang M."/>
            <person name="Wang X."/>
            <person name="Warfsmann J."/>
            <person name="Weissenbach J."/>
            <person name="White D.D."/>
            <person name="White J.D."/>
            <person name="Wiley G.B."/>
            <person name="Wincker P."/>
            <person name="Xing Y."/>
            <person name="Yang L."/>
            <person name="Yao Z."/>
            <person name="Ying F."/>
            <person name="Zhai J."/>
            <person name="Zhou L."/>
            <person name="Zuber A."/>
            <person name="Denarie J."/>
            <person name="Dixon R.A."/>
            <person name="May G.D."/>
            <person name="Schwartz D.C."/>
            <person name="Rogers J."/>
            <person name="Quetier F."/>
            <person name="Town C.D."/>
            <person name="Roe B.A."/>
        </authorList>
    </citation>
    <scope>NUCLEOTIDE SEQUENCE [LARGE SCALE GENOMIC DNA]</scope>
    <source>
        <strain evidence="1">A17</strain>
        <strain evidence="2 3">cv. Jemalong A17</strain>
    </source>
</reference>
<dbReference type="EMBL" id="CM001220">
    <property type="protein sequence ID" value="KEH30308.1"/>
    <property type="molecule type" value="Genomic_DNA"/>
</dbReference>
<dbReference type="Gene3D" id="1.10.8.430">
    <property type="entry name" value="Helical domain of apoptotic protease-activating factors"/>
    <property type="match status" value="1"/>
</dbReference>
<accession>A0A072UMM1</accession>
<dbReference type="GO" id="GO:0043531">
    <property type="term" value="F:ADP binding"/>
    <property type="evidence" value="ECO:0007669"/>
    <property type="project" value="InterPro"/>
</dbReference>
<name>A0A072UMM1_MEDTR</name>
<dbReference type="InterPro" id="IPR027417">
    <property type="entry name" value="P-loop_NTPase"/>
</dbReference>
<dbReference type="SUPFAM" id="SSF52540">
    <property type="entry name" value="P-loop containing nucleoside triphosphate hydrolases"/>
    <property type="match status" value="1"/>
</dbReference>
<dbReference type="Proteomes" id="UP000002051">
    <property type="component" value="Chromosome 4"/>
</dbReference>
<evidence type="ECO:0000313" key="1">
    <source>
        <dbReference type="EMBL" id="KEH30308.1"/>
    </source>
</evidence>
<dbReference type="PANTHER" id="PTHR23155:SF1205">
    <property type="entry name" value="DISEASE RESISTANCE PROTEIN RPM1"/>
    <property type="match status" value="1"/>
</dbReference>
<dbReference type="GO" id="GO:0006952">
    <property type="term" value="P:defense response"/>
    <property type="evidence" value="ECO:0007669"/>
    <property type="project" value="InterPro"/>
</dbReference>
<dbReference type="HOGENOM" id="CLU_1172201_0_0_1"/>
<evidence type="ECO:0000313" key="3">
    <source>
        <dbReference type="Proteomes" id="UP000002051"/>
    </source>
</evidence>